<dbReference type="GO" id="GO:0004674">
    <property type="term" value="F:protein serine/threonine kinase activity"/>
    <property type="evidence" value="ECO:0007669"/>
    <property type="project" value="UniProtKB-KW"/>
</dbReference>
<evidence type="ECO:0000256" key="5">
    <source>
        <dbReference type="ARBA" id="ARBA00022777"/>
    </source>
</evidence>
<evidence type="ECO:0000259" key="10">
    <source>
        <dbReference type="PROSITE" id="PS50011"/>
    </source>
</evidence>
<evidence type="ECO:0000256" key="3">
    <source>
        <dbReference type="ARBA" id="ARBA00022679"/>
    </source>
</evidence>
<sequence length="1045" mass="117499">MVRNSSELEGDEGFRVRQSTSPPIMEWRDQNFRDIREEIHSAMHQGNDENSKFVTKHQLYEIWTLARLESFCRMIEPFISETQIAITIARLRTDLLRTLSILVSIVWDGWQRFPQIFFDSRYSKAGERVDRIIKICDEEILRQNDYLGSQFWAREFIGRRNAFFPITIKHRRIKDYPSGRRLPFILPRNEVEVLGSGASGTVTREKLALLQYKLDGTAQPIVKPVARKVFIGGGRNFKKEKENLLLLQNALLSHERIVPFLSIVSIGVEYNIFSELGVMNLGEFLGGEWYQFQTDPPSAEHLFNEFTGIADALRSLHEVMWIPKSDNSEASIKELRGRILCCHMDLKPENILIYRHPDHPLGVWKISDFGISRIKELGNDQENQVQTHITPDGYLGIPKLGNLRKSPRNLTAHTHAARNSGSWTAPEFHSSPLDVGRKSDVWPLGCILVLLCALSISPLELSGLESDLDKLWKTSDYDVQNGDRFYRIGQRGDVILNPWVKTWTQNLSHHTSGATYLKNCQKLILSALEIDPVRRISSTQLHNGLDQIFEASGRVDPPMEDNSKSSHLDVTPPVVKPSSTETNKPPTVKHDGSEESTSLSIPVINEPAISCSETWNTNRQLDPKGKMRAVSSPLEQQYPHQPSPPGALSSEKDSTKEPHESHSAIACSRSSAGTSADSPGSRRSIRSTEHVVDSVNDLVQASQSHFEIRKTHPGTIKHTRTLNSGKSKRFFLEDDESTTSLPASRQDVKRAGKAQTPIGVPPERVLTEPNKRTQPRLTPHKTSNSSPPVLSNMVPSATPFHSTITPMRSQRASLSRVNSMHSYHGSLHSAWNGSSITDGSSRLNDTGISFRVPLELGRISDVLKCVIPSNNEYAVFLSLKIMVVCPLYDDEHQGLPIELPEGWSSWVSVSAAGSHILARGRLSSTHKTAFKSFEVQSLSERRITVIDGATLQGTHYEDGVISPDGYILYQDQSSIILTRLGGNPRTLEMVPGCIVKRTWFNAQGSWAFAWFVVNGREHSIKTWNVSNPEIYYVFHHPLSAQWRTE</sequence>
<keyword evidence="3" id="KW-0808">Transferase</keyword>
<dbReference type="KEGG" id="glz:GLAREA_07424"/>
<dbReference type="PROSITE" id="PS50011">
    <property type="entry name" value="PROTEIN_KINASE_DOM"/>
    <property type="match status" value="1"/>
</dbReference>
<dbReference type="EMBL" id="KE145359">
    <property type="protein sequence ID" value="EPE32291.1"/>
    <property type="molecule type" value="Genomic_DNA"/>
</dbReference>
<dbReference type="InterPro" id="IPR008271">
    <property type="entry name" value="Ser/Thr_kinase_AS"/>
</dbReference>
<dbReference type="OrthoDB" id="5986190at2759"/>
<dbReference type="Gene3D" id="1.10.510.10">
    <property type="entry name" value="Transferase(Phosphotransferase) domain 1"/>
    <property type="match status" value="1"/>
</dbReference>
<dbReference type="AlphaFoldDB" id="S3DJT8"/>
<evidence type="ECO:0000256" key="2">
    <source>
        <dbReference type="ARBA" id="ARBA00022527"/>
    </source>
</evidence>
<evidence type="ECO:0000313" key="11">
    <source>
        <dbReference type="EMBL" id="EPE32291.1"/>
    </source>
</evidence>
<evidence type="ECO:0000256" key="7">
    <source>
        <dbReference type="ARBA" id="ARBA00047899"/>
    </source>
</evidence>
<dbReference type="InterPro" id="IPR000719">
    <property type="entry name" value="Prot_kinase_dom"/>
</dbReference>
<gene>
    <name evidence="11" type="ORF">GLAREA_07424</name>
</gene>
<dbReference type="PANTHER" id="PTHR43671">
    <property type="entry name" value="SERINE/THREONINE-PROTEIN KINASE NEK"/>
    <property type="match status" value="1"/>
</dbReference>
<dbReference type="GO" id="GO:0005524">
    <property type="term" value="F:ATP binding"/>
    <property type="evidence" value="ECO:0007669"/>
    <property type="project" value="UniProtKB-KW"/>
</dbReference>
<feature type="region of interest" description="Disordered" evidence="9">
    <location>
        <begin position="734"/>
        <end position="790"/>
    </location>
</feature>
<dbReference type="SMART" id="SM00220">
    <property type="entry name" value="S_TKc"/>
    <property type="match status" value="1"/>
</dbReference>
<dbReference type="InterPro" id="IPR050660">
    <property type="entry name" value="NEK_Ser/Thr_kinase"/>
</dbReference>
<dbReference type="Pfam" id="PF00069">
    <property type="entry name" value="Pkinase"/>
    <property type="match status" value="1"/>
</dbReference>
<dbReference type="InterPro" id="IPR011009">
    <property type="entry name" value="Kinase-like_dom_sf"/>
</dbReference>
<feature type="compositionally biased region" description="Polar residues" evidence="9">
    <location>
        <begin position="780"/>
        <end position="790"/>
    </location>
</feature>
<evidence type="ECO:0000256" key="6">
    <source>
        <dbReference type="ARBA" id="ARBA00022840"/>
    </source>
</evidence>
<evidence type="ECO:0000256" key="8">
    <source>
        <dbReference type="ARBA" id="ARBA00048679"/>
    </source>
</evidence>
<dbReference type="Proteomes" id="UP000016922">
    <property type="component" value="Unassembled WGS sequence"/>
</dbReference>
<evidence type="ECO:0000256" key="1">
    <source>
        <dbReference type="ARBA" id="ARBA00012513"/>
    </source>
</evidence>
<accession>S3DJT8</accession>
<keyword evidence="2" id="KW-0723">Serine/threonine-protein kinase</keyword>
<dbReference type="GeneID" id="19466477"/>
<evidence type="ECO:0000256" key="9">
    <source>
        <dbReference type="SAM" id="MobiDB-lite"/>
    </source>
</evidence>
<feature type="compositionally biased region" description="Basic and acidic residues" evidence="9">
    <location>
        <begin position="650"/>
        <end position="662"/>
    </location>
</feature>
<comment type="catalytic activity">
    <reaction evidence="8">
        <text>L-seryl-[protein] + ATP = O-phospho-L-seryl-[protein] + ADP + H(+)</text>
        <dbReference type="Rhea" id="RHEA:17989"/>
        <dbReference type="Rhea" id="RHEA-COMP:9863"/>
        <dbReference type="Rhea" id="RHEA-COMP:11604"/>
        <dbReference type="ChEBI" id="CHEBI:15378"/>
        <dbReference type="ChEBI" id="CHEBI:29999"/>
        <dbReference type="ChEBI" id="CHEBI:30616"/>
        <dbReference type="ChEBI" id="CHEBI:83421"/>
        <dbReference type="ChEBI" id="CHEBI:456216"/>
        <dbReference type="EC" id="2.7.11.1"/>
    </reaction>
</comment>
<evidence type="ECO:0000313" key="12">
    <source>
        <dbReference type="Proteomes" id="UP000016922"/>
    </source>
</evidence>
<dbReference type="GO" id="GO:0005634">
    <property type="term" value="C:nucleus"/>
    <property type="evidence" value="ECO:0007669"/>
    <property type="project" value="TreeGrafter"/>
</dbReference>
<dbReference type="SUPFAM" id="SSF56112">
    <property type="entry name" value="Protein kinase-like (PK-like)"/>
    <property type="match status" value="1"/>
</dbReference>
<keyword evidence="12" id="KW-1185">Reference proteome</keyword>
<dbReference type="eggNOG" id="KOG4177">
    <property type="taxonomic scope" value="Eukaryota"/>
</dbReference>
<name>S3DJT8_GLAL2</name>
<feature type="compositionally biased region" description="Polar residues" evidence="9">
    <location>
        <begin position="611"/>
        <end position="620"/>
    </location>
</feature>
<keyword evidence="5 11" id="KW-0418">Kinase</keyword>
<dbReference type="PANTHER" id="PTHR43671:SF98">
    <property type="entry name" value="SERINE_THREONINE-PROTEIN KINASE NEK11"/>
    <property type="match status" value="1"/>
</dbReference>
<comment type="catalytic activity">
    <reaction evidence="7">
        <text>L-threonyl-[protein] + ATP = O-phospho-L-threonyl-[protein] + ADP + H(+)</text>
        <dbReference type="Rhea" id="RHEA:46608"/>
        <dbReference type="Rhea" id="RHEA-COMP:11060"/>
        <dbReference type="Rhea" id="RHEA-COMP:11605"/>
        <dbReference type="ChEBI" id="CHEBI:15378"/>
        <dbReference type="ChEBI" id="CHEBI:30013"/>
        <dbReference type="ChEBI" id="CHEBI:30616"/>
        <dbReference type="ChEBI" id="CHEBI:61977"/>
        <dbReference type="ChEBI" id="CHEBI:456216"/>
        <dbReference type="EC" id="2.7.11.1"/>
    </reaction>
</comment>
<protein>
    <recommendedName>
        <fullName evidence="1">non-specific serine/threonine protein kinase</fullName>
        <ecNumber evidence="1">2.7.11.1</ecNumber>
    </recommendedName>
</protein>
<dbReference type="PROSITE" id="PS00108">
    <property type="entry name" value="PROTEIN_KINASE_ST"/>
    <property type="match status" value="1"/>
</dbReference>
<feature type="region of interest" description="Disordered" evidence="9">
    <location>
        <begin position="552"/>
        <end position="689"/>
    </location>
</feature>
<dbReference type="HOGENOM" id="CLU_291867_0_0_1"/>
<dbReference type="RefSeq" id="XP_008080303.1">
    <property type="nucleotide sequence ID" value="XM_008082112.1"/>
</dbReference>
<keyword evidence="4" id="KW-0547">Nucleotide-binding</keyword>
<reference evidence="11 12" key="1">
    <citation type="journal article" date="2013" name="BMC Genomics">
        <title>Genomics-driven discovery of the pneumocandin biosynthetic gene cluster in the fungus Glarea lozoyensis.</title>
        <authorList>
            <person name="Chen L."/>
            <person name="Yue Q."/>
            <person name="Zhang X."/>
            <person name="Xiang M."/>
            <person name="Wang C."/>
            <person name="Li S."/>
            <person name="Che Y."/>
            <person name="Ortiz-Lopez F.J."/>
            <person name="Bills G.F."/>
            <person name="Liu X."/>
            <person name="An Z."/>
        </authorList>
    </citation>
    <scope>NUCLEOTIDE SEQUENCE [LARGE SCALE GENOMIC DNA]</scope>
    <source>
        <strain evidence="12">ATCC 20868 / MF5171</strain>
    </source>
</reference>
<proteinExistence type="predicted"/>
<feature type="domain" description="Protein kinase" evidence="10">
    <location>
        <begin position="188"/>
        <end position="549"/>
    </location>
</feature>
<organism evidence="11 12">
    <name type="scientific">Glarea lozoyensis (strain ATCC 20868 / MF5171)</name>
    <dbReference type="NCBI Taxonomy" id="1116229"/>
    <lineage>
        <taxon>Eukaryota</taxon>
        <taxon>Fungi</taxon>
        <taxon>Dikarya</taxon>
        <taxon>Ascomycota</taxon>
        <taxon>Pezizomycotina</taxon>
        <taxon>Leotiomycetes</taxon>
        <taxon>Helotiales</taxon>
        <taxon>Helotiaceae</taxon>
        <taxon>Glarea</taxon>
    </lineage>
</organism>
<evidence type="ECO:0000256" key="4">
    <source>
        <dbReference type="ARBA" id="ARBA00022741"/>
    </source>
</evidence>
<feature type="compositionally biased region" description="Polar residues" evidence="9">
    <location>
        <begin position="668"/>
        <end position="678"/>
    </location>
</feature>
<keyword evidence="6" id="KW-0067">ATP-binding</keyword>
<dbReference type="EC" id="2.7.11.1" evidence="1"/>